<name>A0AAE0SYL6_9BIVA</name>
<reference evidence="1" key="2">
    <citation type="journal article" date="2021" name="Genome Biol. Evol.">
        <title>Developing a high-quality reference genome for a parasitic bivalve with doubly uniparental inheritance (Bivalvia: Unionida).</title>
        <authorList>
            <person name="Smith C.H."/>
        </authorList>
    </citation>
    <scope>NUCLEOTIDE SEQUENCE</scope>
    <source>
        <strain evidence="1">CHS0354</strain>
        <tissue evidence="1">Mantle</tissue>
    </source>
</reference>
<dbReference type="Proteomes" id="UP001195483">
    <property type="component" value="Unassembled WGS sequence"/>
</dbReference>
<dbReference type="EMBL" id="JAEAOA010001286">
    <property type="protein sequence ID" value="KAK3600590.1"/>
    <property type="molecule type" value="Genomic_DNA"/>
</dbReference>
<comment type="caution">
    <text evidence="1">The sequence shown here is derived from an EMBL/GenBank/DDBJ whole genome shotgun (WGS) entry which is preliminary data.</text>
</comment>
<gene>
    <name evidence="1" type="ORF">CHS0354_020983</name>
</gene>
<evidence type="ECO:0000313" key="1">
    <source>
        <dbReference type="EMBL" id="KAK3600590.1"/>
    </source>
</evidence>
<dbReference type="AlphaFoldDB" id="A0AAE0SYL6"/>
<sequence length="113" mass="13147">MLCILSNPAITERWKSSICYIDEGKNFPFLLIFYLCQEYFTSTSHNNQPHLGMWDSIMIQLADLSILPWRPTRKLLNQLIAKPTHWHFILTRQTSTCPFADASFVTNSYGLSF</sequence>
<reference evidence="1" key="3">
    <citation type="submission" date="2023-05" db="EMBL/GenBank/DDBJ databases">
        <authorList>
            <person name="Smith C.H."/>
        </authorList>
    </citation>
    <scope>NUCLEOTIDE SEQUENCE</scope>
    <source>
        <strain evidence="1">CHS0354</strain>
        <tissue evidence="1">Mantle</tissue>
    </source>
</reference>
<reference evidence="1" key="1">
    <citation type="journal article" date="2021" name="Genome Biol. Evol.">
        <title>A High-Quality Reference Genome for a Parasitic Bivalve with Doubly Uniparental Inheritance (Bivalvia: Unionida).</title>
        <authorList>
            <person name="Smith C.H."/>
        </authorList>
    </citation>
    <scope>NUCLEOTIDE SEQUENCE</scope>
    <source>
        <strain evidence="1">CHS0354</strain>
    </source>
</reference>
<keyword evidence="2" id="KW-1185">Reference proteome</keyword>
<proteinExistence type="predicted"/>
<accession>A0AAE0SYL6</accession>
<evidence type="ECO:0000313" key="2">
    <source>
        <dbReference type="Proteomes" id="UP001195483"/>
    </source>
</evidence>
<organism evidence="1 2">
    <name type="scientific">Potamilus streckersoni</name>
    <dbReference type="NCBI Taxonomy" id="2493646"/>
    <lineage>
        <taxon>Eukaryota</taxon>
        <taxon>Metazoa</taxon>
        <taxon>Spiralia</taxon>
        <taxon>Lophotrochozoa</taxon>
        <taxon>Mollusca</taxon>
        <taxon>Bivalvia</taxon>
        <taxon>Autobranchia</taxon>
        <taxon>Heteroconchia</taxon>
        <taxon>Palaeoheterodonta</taxon>
        <taxon>Unionida</taxon>
        <taxon>Unionoidea</taxon>
        <taxon>Unionidae</taxon>
        <taxon>Ambleminae</taxon>
        <taxon>Lampsilini</taxon>
        <taxon>Potamilus</taxon>
    </lineage>
</organism>
<protein>
    <submittedName>
        <fullName evidence="1">Uncharacterized protein</fullName>
    </submittedName>
</protein>